<dbReference type="InterPro" id="IPR004199">
    <property type="entry name" value="B-gal_small/dom_5"/>
</dbReference>
<dbReference type="Gene3D" id="2.60.120.260">
    <property type="entry name" value="Galactose-binding domain-like"/>
    <property type="match status" value="1"/>
</dbReference>
<dbReference type="Gene3D" id="3.20.20.80">
    <property type="entry name" value="Glycosidases"/>
    <property type="match status" value="1"/>
</dbReference>
<dbReference type="InterPro" id="IPR014718">
    <property type="entry name" value="GH-type_carb-bd"/>
</dbReference>
<dbReference type="Gene3D" id="2.70.98.10">
    <property type="match status" value="1"/>
</dbReference>
<evidence type="ECO:0000256" key="1">
    <source>
        <dbReference type="ARBA" id="ARBA00001412"/>
    </source>
</evidence>
<proteinExistence type="inferred from homology"/>
<dbReference type="InterPro" id="IPR036156">
    <property type="entry name" value="Beta-gal/glucu_dom_sf"/>
</dbReference>
<dbReference type="PANTHER" id="PTHR46323:SF2">
    <property type="entry name" value="BETA-GALACTOSIDASE"/>
    <property type="match status" value="1"/>
</dbReference>
<dbReference type="SMART" id="SM01038">
    <property type="entry name" value="Bgal_small_N"/>
    <property type="match status" value="1"/>
</dbReference>
<dbReference type="Proteomes" id="UP001595690">
    <property type="component" value="Unassembled WGS sequence"/>
</dbReference>
<dbReference type="EC" id="3.2.1.23" evidence="3"/>
<comment type="catalytic activity">
    <reaction evidence="1">
        <text>Hydrolysis of terminal non-reducing beta-D-galactose residues in beta-D-galactosides.</text>
        <dbReference type="EC" id="3.2.1.23"/>
    </reaction>
</comment>
<name>A0ABV8BT29_9PSEU</name>
<dbReference type="GO" id="GO:0016787">
    <property type="term" value="F:hydrolase activity"/>
    <property type="evidence" value="ECO:0007669"/>
    <property type="project" value="UniProtKB-KW"/>
</dbReference>
<dbReference type="InterPro" id="IPR017853">
    <property type="entry name" value="GH"/>
</dbReference>
<dbReference type="SUPFAM" id="SSF74650">
    <property type="entry name" value="Galactose mutarotase-like"/>
    <property type="match status" value="1"/>
</dbReference>
<keyword evidence="10" id="KW-1185">Reference proteome</keyword>
<evidence type="ECO:0000256" key="4">
    <source>
        <dbReference type="ARBA" id="ARBA00013303"/>
    </source>
</evidence>
<dbReference type="InterPro" id="IPR011013">
    <property type="entry name" value="Gal_mutarotase_sf_dom"/>
</dbReference>
<keyword evidence="6" id="KW-0326">Glycosidase</keyword>
<comment type="caution">
    <text evidence="9">The sequence shown here is derived from an EMBL/GenBank/DDBJ whole genome shotgun (WGS) entry which is preliminary data.</text>
</comment>
<reference evidence="10" key="1">
    <citation type="journal article" date="2019" name="Int. J. Syst. Evol. Microbiol.">
        <title>The Global Catalogue of Microorganisms (GCM) 10K type strain sequencing project: providing services to taxonomists for standard genome sequencing and annotation.</title>
        <authorList>
            <consortium name="The Broad Institute Genomics Platform"/>
            <consortium name="The Broad Institute Genome Sequencing Center for Infectious Disease"/>
            <person name="Wu L."/>
            <person name="Ma J."/>
        </authorList>
    </citation>
    <scope>NUCLEOTIDE SEQUENCE [LARGE SCALE GENOMIC DNA]</scope>
    <source>
        <strain evidence="10">CGMCC 4.7405</strain>
    </source>
</reference>
<feature type="domain" description="Beta galactosidase small chain/" evidence="8">
    <location>
        <begin position="650"/>
        <end position="908"/>
    </location>
</feature>
<dbReference type="SUPFAM" id="SSF49785">
    <property type="entry name" value="Galactose-binding domain-like"/>
    <property type="match status" value="1"/>
</dbReference>
<accession>A0ABV8BT29</accession>
<dbReference type="PROSITE" id="PS00719">
    <property type="entry name" value="GLYCOSYL_HYDROL_F2_1"/>
    <property type="match status" value="1"/>
</dbReference>
<evidence type="ECO:0000256" key="2">
    <source>
        <dbReference type="ARBA" id="ARBA00007401"/>
    </source>
</evidence>
<dbReference type="EMBL" id="JBHRZI010000012">
    <property type="protein sequence ID" value="MFC3892869.1"/>
    <property type="molecule type" value="Genomic_DNA"/>
</dbReference>
<dbReference type="RefSeq" id="WP_382372912.1">
    <property type="nucleotide sequence ID" value="NZ_JBHRZI010000012.1"/>
</dbReference>
<dbReference type="InterPro" id="IPR050347">
    <property type="entry name" value="Bact_Beta-galactosidase"/>
</dbReference>
<evidence type="ECO:0000313" key="9">
    <source>
        <dbReference type="EMBL" id="MFC3892869.1"/>
    </source>
</evidence>
<dbReference type="SUPFAM" id="SSF49303">
    <property type="entry name" value="beta-Galactosidase/glucuronidase domain"/>
    <property type="match status" value="2"/>
</dbReference>
<evidence type="ECO:0000256" key="5">
    <source>
        <dbReference type="ARBA" id="ARBA00022801"/>
    </source>
</evidence>
<evidence type="ECO:0000259" key="8">
    <source>
        <dbReference type="SMART" id="SM01038"/>
    </source>
</evidence>
<dbReference type="PANTHER" id="PTHR46323">
    <property type="entry name" value="BETA-GALACTOSIDASE"/>
    <property type="match status" value="1"/>
</dbReference>
<dbReference type="InterPro" id="IPR023232">
    <property type="entry name" value="Glyco_hydro_2_AS"/>
</dbReference>
<keyword evidence="5 9" id="KW-0378">Hydrolase</keyword>
<dbReference type="InterPro" id="IPR006101">
    <property type="entry name" value="Glyco_hydro_2"/>
</dbReference>
<dbReference type="SUPFAM" id="SSF51445">
    <property type="entry name" value="(Trans)glycosidases"/>
    <property type="match status" value="1"/>
</dbReference>
<protein>
    <recommendedName>
        <fullName evidence="4">Beta-galactosidase</fullName>
        <ecNumber evidence="3">3.2.1.23</ecNumber>
    </recommendedName>
    <alternativeName>
        <fullName evidence="7">Lactase</fullName>
    </alternativeName>
</protein>
<evidence type="ECO:0000256" key="3">
    <source>
        <dbReference type="ARBA" id="ARBA00012756"/>
    </source>
</evidence>
<evidence type="ECO:0000256" key="6">
    <source>
        <dbReference type="ARBA" id="ARBA00023295"/>
    </source>
</evidence>
<dbReference type="Pfam" id="PF02929">
    <property type="entry name" value="Bgal_small_N"/>
    <property type="match status" value="1"/>
</dbReference>
<dbReference type="InterPro" id="IPR032312">
    <property type="entry name" value="LacZ_4"/>
</dbReference>
<dbReference type="InterPro" id="IPR023230">
    <property type="entry name" value="Glyco_hydro_2_CS"/>
</dbReference>
<evidence type="ECO:0000256" key="7">
    <source>
        <dbReference type="ARBA" id="ARBA00032230"/>
    </source>
</evidence>
<comment type="similarity">
    <text evidence="2">Belongs to the glycosyl hydrolase 2 family.</text>
</comment>
<dbReference type="PROSITE" id="PS00608">
    <property type="entry name" value="GLYCOSYL_HYDROL_F2_2"/>
    <property type="match status" value="1"/>
</dbReference>
<dbReference type="Pfam" id="PF02837">
    <property type="entry name" value="Glyco_hydro_2_N"/>
    <property type="match status" value="1"/>
</dbReference>
<dbReference type="Gene3D" id="2.60.40.10">
    <property type="entry name" value="Immunoglobulins"/>
    <property type="match status" value="2"/>
</dbReference>
<sequence length="913" mass="101286">MSYVEDMGPGTGALPPRAFFRSDAPSLPLDGTWQFRLDNGDWGPITVPGHWQLQGHGSPAYTNVVYPFPVEPPFVPSENPTGDYRLEFDLPAHWPDEPAALRFEGIDSCGRVWLNDVELGVTRGSRLPTEFEVGHLLRASGNVLAVRVHQWSSGSYLEDQDMWWLSGIFRSVTLLSRPRGGVADYQLHASYDHVSGLGTLSVDGGMITVPELDVHDLLPGKSVSVPVEPWSAESPRLYDGVVHTAVENVPVRIGFRTVAIEDGVLTVNGAPIVFRGVNRHEHHPRSGRAVPPEVALADVLLMKRHNVNAVRTSHYPPDPRFLSLCDEYGLWVIDECDLETHGFEKLGWEGNPSDDQRWADAYLDRMRRMVERDKNHPSIVLWSLGNESHTGRNLAAMAEWTRDRDPSRPVHYEGDFDCEYVDVHSRMYASHEEVDSIGREHRHGKPFVLCEFAHAMGNGPGGMLEYRELFERYRHVQGGFIWEWIDHGLEKDGQFLYGGDFGEPLHDGNFVIDGLVFPDRTPSPGLVEFAKVFEPVRISGSGSAIQVANMYDHVSLEHLRFEWVYEVDGVEVASGGLEVPPVAAGQVAEVARPELPAAPGEGWLTVRASLASPTSWADAGHVLGWGQIPVTGPAPVTPISAVELVGIGDALWLGPGEFDPATGLLTRFGEYQVTGPRLDLWRAPTDNDRGSDHPDERAWREAGLHRLQHRVAEVDAEENTLVVRTRVAPPAKGFGMLADYTWTADGDRLRLRLDVTPDGEWPCTLPRLGLRLALPGELDAVEWFGLGPGEAYADSRQAARVGRFESTVDAMQTPYVFPQENGNRADARWVRIGAIEIRGEPVFDFTVRRWTSEDLDAARHTADLEAREHVYLNLDLAQHGLGTASCGPGVLPQYRLHAQKASFSLTFQHLDSV</sequence>
<dbReference type="PRINTS" id="PR00132">
    <property type="entry name" value="GLHYDRLASE2"/>
</dbReference>
<dbReference type="Pfam" id="PF02836">
    <property type="entry name" value="Glyco_hydro_2_C"/>
    <property type="match status" value="1"/>
</dbReference>
<dbReference type="InterPro" id="IPR013783">
    <property type="entry name" value="Ig-like_fold"/>
</dbReference>
<dbReference type="Pfam" id="PF16353">
    <property type="entry name" value="LacZ_4"/>
    <property type="match status" value="1"/>
</dbReference>
<evidence type="ECO:0000313" key="10">
    <source>
        <dbReference type="Proteomes" id="UP001595690"/>
    </source>
</evidence>
<dbReference type="InterPro" id="IPR006104">
    <property type="entry name" value="Glyco_hydro_2_N"/>
</dbReference>
<dbReference type="InterPro" id="IPR008979">
    <property type="entry name" value="Galactose-bd-like_sf"/>
</dbReference>
<dbReference type="InterPro" id="IPR006103">
    <property type="entry name" value="Glyco_hydro_2_cat"/>
</dbReference>
<organism evidence="9 10">
    <name type="scientific">Lentzea rhizosphaerae</name>
    <dbReference type="NCBI Taxonomy" id="2041025"/>
    <lineage>
        <taxon>Bacteria</taxon>
        <taxon>Bacillati</taxon>
        <taxon>Actinomycetota</taxon>
        <taxon>Actinomycetes</taxon>
        <taxon>Pseudonocardiales</taxon>
        <taxon>Pseudonocardiaceae</taxon>
        <taxon>Lentzea</taxon>
    </lineage>
</organism>
<gene>
    <name evidence="9" type="ORF">ACFOWZ_15440</name>
</gene>